<evidence type="ECO:0008006" key="5">
    <source>
        <dbReference type="Google" id="ProtNLM"/>
    </source>
</evidence>
<dbReference type="EMBL" id="JAPMOS010000028">
    <property type="protein sequence ID" value="KAJ4458512.1"/>
    <property type="molecule type" value="Genomic_DNA"/>
</dbReference>
<name>A0ABQ8UJC4_9EUKA</name>
<organism evidence="3 4">
    <name type="scientific">Paratrimastix pyriformis</name>
    <dbReference type="NCBI Taxonomy" id="342808"/>
    <lineage>
        <taxon>Eukaryota</taxon>
        <taxon>Metamonada</taxon>
        <taxon>Preaxostyla</taxon>
        <taxon>Paratrimastigidae</taxon>
        <taxon>Paratrimastix</taxon>
    </lineage>
</organism>
<proteinExistence type="predicted"/>
<dbReference type="Pfam" id="PF25400">
    <property type="entry name" value="PH_FAN"/>
    <property type="match status" value="1"/>
</dbReference>
<comment type="caution">
    <text evidence="3">The sequence shown here is derived from an EMBL/GenBank/DDBJ whole genome shotgun (WGS) entry which is preliminary data.</text>
</comment>
<dbReference type="PANTHER" id="PTHR13743:SF123">
    <property type="entry name" value="PROTEIN FAN"/>
    <property type="match status" value="1"/>
</dbReference>
<dbReference type="InterPro" id="IPR036372">
    <property type="entry name" value="BEACH_dom_sf"/>
</dbReference>
<dbReference type="PROSITE" id="PS51783">
    <property type="entry name" value="PH_BEACH"/>
    <property type="match status" value="1"/>
</dbReference>
<dbReference type="InterPro" id="IPR023362">
    <property type="entry name" value="PH-BEACH_dom"/>
</dbReference>
<feature type="domain" description="BEACH" evidence="1">
    <location>
        <begin position="368"/>
        <end position="605"/>
    </location>
</feature>
<protein>
    <recommendedName>
        <fullName evidence="5">Protein FAN</fullName>
    </recommendedName>
</protein>
<sequence>MALLRVVGRDASLPLFPVSGGTTPCVRTYQDPCPRAPVPHRVPLDGEIVGRVSALGAPLDHLQSRGEARDGGRGGAVRAGSCCAGSCCADGLRNPAAAVGPVPRSANYFAFVCARCLIFEPDDIHMPVLKLHFKFTEGIKAGGEAGDDPALQQHMFLMVLNTSIEMKVNNLIYPYKFEKITENARKMHKFRLDYVPTASFLPRVAALLNIYRLPDRQESANRLQQVISDREHLITFDMSRLEDLSEKTLLEFRGADPLANNPGRFVVSTHRVYFQPFNNVSATAVYKYELAAIERVLRRRYLLRHVRPGPALHLSGLAHKTAVGRREPKMAMVGLEFFFSGNKSSLFAFAQPVHREAVYNLIMQHPDVPASHPPALESVTAAWQQKRMTNLEYLLFLNSSADRTFNDITHARLLLPNRMCGHLTSPYPVFPWVLSDYTSPTLDLSDRSAYRDLSKPIGALSPHRLAYFKERYREMPEMPGEPKFLYGTHYSNPGYVLFYLVRKAPECMLRLQDGRFDQAERLFTDVAETWSGVLVNHADLKEVRPLLAPPAHPAHPRTLVALMGPRHAAPDMVSGGSRAVWSECRHGLVVAAWSQWPSPSGVALG</sequence>
<dbReference type="Proteomes" id="UP001141327">
    <property type="component" value="Unassembled WGS sequence"/>
</dbReference>
<evidence type="ECO:0000313" key="3">
    <source>
        <dbReference type="EMBL" id="KAJ4458512.1"/>
    </source>
</evidence>
<dbReference type="SUPFAM" id="SSF81837">
    <property type="entry name" value="BEACH domain"/>
    <property type="match status" value="1"/>
</dbReference>
<dbReference type="InterPro" id="IPR000409">
    <property type="entry name" value="BEACH_dom"/>
</dbReference>
<reference evidence="3" key="1">
    <citation type="journal article" date="2022" name="bioRxiv">
        <title>Genomics of Preaxostyla Flagellates Illuminates Evolutionary Transitions and the Path Towards Mitochondrial Loss.</title>
        <authorList>
            <person name="Novak L.V.F."/>
            <person name="Treitli S.C."/>
            <person name="Pyrih J."/>
            <person name="Halakuc P."/>
            <person name="Pipaliya S.V."/>
            <person name="Vacek V."/>
            <person name="Brzon O."/>
            <person name="Soukal P."/>
            <person name="Eme L."/>
            <person name="Dacks J.B."/>
            <person name="Karnkowska A."/>
            <person name="Elias M."/>
            <person name="Hampl V."/>
        </authorList>
    </citation>
    <scope>NUCLEOTIDE SEQUENCE</scope>
    <source>
        <strain evidence="3">RCP-MX</strain>
    </source>
</reference>
<evidence type="ECO:0000259" key="1">
    <source>
        <dbReference type="PROSITE" id="PS50197"/>
    </source>
</evidence>
<dbReference type="PANTHER" id="PTHR13743">
    <property type="entry name" value="BEIGE/BEACH-RELATED"/>
    <property type="match status" value="1"/>
</dbReference>
<evidence type="ECO:0000259" key="2">
    <source>
        <dbReference type="PROSITE" id="PS51783"/>
    </source>
</evidence>
<accession>A0ABQ8UJC4</accession>
<dbReference type="PROSITE" id="PS50197">
    <property type="entry name" value="BEACH"/>
    <property type="match status" value="1"/>
</dbReference>
<dbReference type="SMART" id="SM01026">
    <property type="entry name" value="Beach"/>
    <property type="match status" value="1"/>
</dbReference>
<dbReference type="InterPro" id="IPR050865">
    <property type="entry name" value="BEACH_Domain"/>
</dbReference>
<evidence type="ECO:0000313" key="4">
    <source>
        <dbReference type="Proteomes" id="UP001141327"/>
    </source>
</evidence>
<gene>
    <name evidence="3" type="ORF">PAPYR_5708</name>
</gene>
<dbReference type="InterPro" id="IPR057496">
    <property type="entry name" value="FAN-like_PH"/>
</dbReference>
<dbReference type="Gene3D" id="1.10.1540.10">
    <property type="entry name" value="BEACH domain"/>
    <property type="match status" value="1"/>
</dbReference>
<dbReference type="Pfam" id="PF02138">
    <property type="entry name" value="Beach"/>
    <property type="match status" value="1"/>
</dbReference>
<feature type="domain" description="BEACH-type PH" evidence="2">
    <location>
        <begin position="241"/>
        <end position="363"/>
    </location>
</feature>
<keyword evidence="4" id="KW-1185">Reference proteome</keyword>